<comment type="similarity">
    <text evidence="1">Belongs to the protein disulfide isomerase family.</text>
</comment>
<dbReference type="VEuPathDB" id="TrichDB:TVAGG3_0952520"/>
<keyword evidence="3" id="KW-1185">Reference proteome</keyword>
<dbReference type="Proteomes" id="UP000001542">
    <property type="component" value="Unassembled WGS sequence"/>
</dbReference>
<reference evidence="2" key="1">
    <citation type="submission" date="2006-10" db="EMBL/GenBank/DDBJ databases">
        <authorList>
            <person name="Amadeo P."/>
            <person name="Zhao Q."/>
            <person name="Wortman J."/>
            <person name="Fraser-Liggett C."/>
            <person name="Carlton J."/>
        </authorList>
    </citation>
    <scope>NUCLEOTIDE SEQUENCE</scope>
    <source>
        <strain evidence="2">G3</strain>
    </source>
</reference>
<dbReference type="OrthoDB" id="427280at2759"/>
<reference evidence="2" key="2">
    <citation type="journal article" date="2007" name="Science">
        <title>Draft genome sequence of the sexually transmitted pathogen Trichomonas vaginalis.</title>
        <authorList>
            <person name="Carlton J.M."/>
            <person name="Hirt R.P."/>
            <person name="Silva J.C."/>
            <person name="Delcher A.L."/>
            <person name="Schatz M."/>
            <person name="Zhao Q."/>
            <person name="Wortman J.R."/>
            <person name="Bidwell S.L."/>
            <person name="Alsmark U.C.M."/>
            <person name="Besteiro S."/>
            <person name="Sicheritz-Ponten T."/>
            <person name="Noel C.J."/>
            <person name="Dacks J.B."/>
            <person name="Foster P.G."/>
            <person name="Simillion C."/>
            <person name="Van de Peer Y."/>
            <person name="Miranda-Saavedra D."/>
            <person name="Barton G.J."/>
            <person name="Westrop G.D."/>
            <person name="Mueller S."/>
            <person name="Dessi D."/>
            <person name="Fiori P.L."/>
            <person name="Ren Q."/>
            <person name="Paulsen I."/>
            <person name="Zhang H."/>
            <person name="Bastida-Corcuera F.D."/>
            <person name="Simoes-Barbosa A."/>
            <person name="Brown M.T."/>
            <person name="Hayes R.D."/>
            <person name="Mukherjee M."/>
            <person name="Okumura C.Y."/>
            <person name="Schneider R."/>
            <person name="Smith A.J."/>
            <person name="Vanacova S."/>
            <person name="Villalvazo M."/>
            <person name="Haas B.J."/>
            <person name="Pertea M."/>
            <person name="Feldblyum T.V."/>
            <person name="Utterback T.R."/>
            <person name="Shu C.L."/>
            <person name="Osoegawa K."/>
            <person name="de Jong P.J."/>
            <person name="Hrdy I."/>
            <person name="Horvathova L."/>
            <person name="Zubacova Z."/>
            <person name="Dolezal P."/>
            <person name="Malik S.B."/>
            <person name="Logsdon J.M. Jr."/>
            <person name="Henze K."/>
            <person name="Gupta A."/>
            <person name="Wang C.C."/>
            <person name="Dunne R.L."/>
            <person name="Upcroft J.A."/>
            <person name="Upcroft P."/>
            <person name="White O."/>
            <person name="Salzberg S.L."/>
            <person name="Tang P."/>
            <person name="Chiu C.-H."/>
            <person name="Lee Y.-S."/>
            <person name="Embley T.M."/>
            <person name="Coombs G.H."/>
            <person name="Mottram J.C."/>
            <person name="Tachezy J."/>
            <person name="Fraser-Liggett C.M."/>
            <person name="Johnson P.J."/>
        </authorList>
    </citation>
    <scope>NUCLEOTIDE SEQUENCE [LARGE SCALE GENOMIC DNA]</scope>
    <source>
        <strain evidence="2">G3</strain>
    </source>
</reference>
<sequence>MFAAFLTAATSISIKYGDVANALELAKTGPTFMFACSSDEFEYSTISRAFVRSAHLSTVEANYIVIDTSKTPNAKELLGVKDFPCLVYAKNGKVLRTQYRGFDEDFIVAFINTNFIDPIETIKTKEHLEEFYKTTACGIIVAKADASDEKYPHIADFYREYSFEVSVVYVDPAVFGKEGFFLYRYIDSVVLELTDLSNLETSEIISEVNKNTFPEFPKVSSQILNAWESQKQMYVILLLSMDDFYLTQDQLDLIHQIKEHAGVNVTYSDIENSAVVGMTYGLVDVLDSSMAIIDARGDRTFKYMLGKELTAENALELINKVNDGTATKFWKSELEPSIVKGEVQQFSANTLIQAVEDKKDLLLAIYFSNKEPIQPYMEATQDLVKKETGFVYGRFSVALNDWPLKNLGDELPFLVGFKGGKITYAQKLGETAEVVKKQIEEYKAADKEL</sequence>
<dbReference type="VEuPathDB" id="TrichDB:TVAG_440110"/>
<dbReference type="GO" id="GO:0003756">
    <property type="term" value="F:protein disulfide isomerase activity"/>
    <property type="evidence" value="ECO:0000318"/>
    <property type="project" value="GO_Central"/>
</dbReference>
<evidence type="ECO:0008006" key="4">
    <source>
        <dbReference type="Google" id="ProtNLM"/>
    </source>
</evidence>
<gene>
    <name evidence="2" type="ORF">TVAG_440110</name>
</gene>
<dbReference type="EMBL" id="DS113734">
    <property type="protein sequence ID" value="EAX96995.1"/>
    <property type="molecule type" value="Genomic_DNA"/>
</dbReference>
<dbReference type="InterPro" id="IPR036249">
    <property type="entry name" value="Thioredoxin-like_sf"/>
</dbReference>
<dbReference type="PANTHER" id="PTHR18929">
    <property type="entry name" value="PROTEIN DISULFIDE ISOMERASE"/>
    <property type="match status" value="1"/>
</dbReference>
<dbReference type="GO" id="GO:0005783">
    <property type="term" value="C:endoplasmic reticulum"/>
    <property type="evidence" value="ECO:0000318"/>
    <property type="project" value="GO_Central"/>
</dbReference>
<dbReference type="SMR" id="A2FDL4"/>
<dbReference type="InParanoid" id="A2FDL4"/>
<organism evidence="2 3">
    <name type="scientific">Trichomonas vaginalis (strain ATCC PRA-98 / G3)</name>
    <dbReference type="NCBI Taxonomy" id="412133"/>
    <lineage>
        <taxon>Eukaryota</taxon>
        <taxon>Metamonada</taxon>
        <taxon>Parabasalia</taxon>
        <taxon>Trichomonadida</taxon>
        <taxon>Trichomonadidae</taxon>
        <taxon>Trichomonas</taxon>
    </lineage>
</organism>
<accession>A2FDL4</accession>
<dbReference type="GO" id="GO:0034976">
    <property type="term" value="P:response to endoplasmic reticulum stress"/>
    <property type="evidence" value="ECO:0000318"/>
    <property type="project" value="GO_Central"/>
</dbReference>
<protein>
    <recommendedName>
        <fullName evidence="4">Thioredoxin domain-containing protein</fullName>
    </recommendedName>
</protein>
<dbReference type="RefSeq" id="XP_001309925.1">
    <property type="nucleotide sequence ID" value="XM_001309924.1"/>
</dbReference>
<dbReference type="PANTHER" id="PTHR18929:SF240">
    <property type="entry name" value="PROTEIN DISULFIDE-ISOMERASE"/>
    <property type="match status" value="1"/>
</dbReference>
<dbReference type="AlphaFoldDB" id="A2FDL4"/>
<evidence type="ECO:0000313" key="2">
    <source>
        <dbReference type="EMBL" id="EAX96995.1"/>
    </source>
</evidence>
<name>A2FDL4_TRIV3</name>
<evidence type="ECO:0000256" key="1">
    <source>
        <dbReference type="ARBA" id="ARBA00006347"/>
    </source>
</evidence>
<evidence type="ECO:0000313" key="3">
    <source>
        <dbReference type="Proteomes" id="UP000001542"/>
    </source>
</evidence>
<dbReference type="GO" id="GO:0006457">
    <property type="term" value="P:protein folding"/>
    <property type="evidence" value="ECO:0000318"/>
    <property type="project" value="GO_Central"/>
</dbReference>
<proteinExistence type="inferred from homology"/>
<dbReference type="SUPFAM" id="SSF52833">
    <property type="entry name" value="Thioredoxin-like"/>
    <property type="match status" value="1"/>
</dbReference>
<dbReference type="KEGG" id="tva:4754772"/>